<evidence type="ECO:0000256" key="2">
    <source>
        <dbReference type="ARBA" id="ARBA00022840"/>
    </source>
</evidence>
<feature type="domain" description="Protein kinase" evidence="4">
    <location>
        <begin position="115"/>
        <end position="345"/>
    </location>
</feature>
<comment type="caution">
    <text evidence="5">The sequence shown here is derived from an EMBL/GenBank/DDBJ whole genome shotgun (WGS) entry which is preliminary data.</text>
</comment>
<keyword evidence="2" id="KW-0067">ATP-binding</keyword>
<evidence type="ECO:0000256" key="3">
    <source>
        <dbReference type="SAM" id="Phobius"/>
    </source>
</evidence>
<evidence type="ECO:0000313" key="5">
    <source>
        <dbReference type="EMBL" id="OAY59613.1"/>
    </source>
</evidence>
<feature type="transmembrane region" description="Helical" evidence="3">
    <location>
        <begin position="55"/>
        <end position="75"/>
    </location>
</feature>
<dbReference type="GO" id="GO:0005524">
    <property type="term" value="F:ATP binding"/>
    <property type="evidence" value="ECO:0007669"/>
    <property type="project" value="UniProtKB-KW"/>
</dbReference>
<protein>
    <recommendedName>
        <fullName evidence="4">Protein kinase domain-containing protein</fullName>
    </recommendedName>
</protein>
<dbReference type="InterPro" id="IPR050528">
    <property type="entry name" value="L-type_Lectin-RKs"/>
</dbReference>
<gene>
    <name evidence="5" type="ORF">MANES_01G044900v8</name>
</gene>
<organism evidence="5 6">
    <name type="scientific">Manihot esculenta</name>
    <name type="common">Cassava</name>
    <name type="synonym">Jatropha manihot</name>
    <dbReference type="NCBI Taxonomy" id="3983"/>
    <lineage>
        <taxon>Eukaryota</taxon>
        <taxon>Viridiplantae</taxon>
        <taxon>Streptophyta</taxon>
        <taxon>Embryophyta</taxon>
        <taxon>Tracheophyta</taxon>
        <taxon>Spermatophyta</taxon>
        <taxon>Magnoliopsida</taxon>
        <taxon>eudicotyledons</taxon>
        <taxon>Gunneridae</taxon>
        <taxon>Pentapetalae</taxon>
        <taxon>rosids</taxon>
        <taxon>fabids</taxon>
        <taxon>Malpighiales</taxon>
        <taxon>Euphorbiaceae</taxon>
        <taxon>Crotonoideae</taxon>
        <taxon>Manihoteae</taxon>
        <taxon>Manihot</taxon>
    </lineage>
</organism>
<dbReference type="InterPro" id="IPR011009">
    <property type="entry name" value="Kinase-like_dom_sf"/>
</dbReference>
<keyword evidence="1" id="KW-0547">Nucleotide-binding</keyword>
<dbReference type="Gene3D" id="1.10.510.10">
    <property type="entry name" value="Transferase(Phosphotransferase) domain 1"/>
    <property type="match status" value="1"/>
</dbReference>
<keyword evidence="6" id="KW-1185">Reference proteome</keyword>
<dbReference type="SUPFAM" id="SSF56112">
    <property type="entry name" value="Protein kinase-like (PK-like)"/>
    <property type="match status" value="1"/>
</dbReference>
<keyword evidence="3" id="KW-1133">Transmembrane helix</keyword>
<evidence type="ECO:0000259" key="4">
    <source>
        <dbReference type="PROSITE" id="PS50011"/>
    </source>
</evidence>
<evidence type="ECO:0000256" key="1">
    <source>
        <dbReference type="ARBA" id="ARBA00022741"/>
    </source>
</evidence>
<keyword evidence="3" id="KW-0812">Transmembrane</keyword>
<accession>A0A2C9WKC2</accession>
<dbReference type="GO" id="GO:0051707">
    <property type="term" value="P:response to other organism"/>
    <property type="evidence" value="ECO:0007669"/>
    <property type="project" value="UniProtKB-ARBA"/>
</dbReference>
<dbReference type="Pfam" id="PF07714">
    <property type="entry name" value="PK_Tyr_Ser-Thr"/>
    <property type="match status" value="1"/>
</dbReference>
<dbReference type="InterPro" id="IPR013320">
    <property type="entry name" value="ConA-like_dom_sf"/>
</dbReference>
<dbReference type="Gene3D" id="3.30.200.20">
    <property type="entry name" value="Phosphorylase Kinase, domain 1"/>
    <property type="match status" value="1"/>
</dbReference>
<keyword evidence="3" id="KW-0472">Membrane</keyword>
<dbReference type="InterPro" id="IPR000719">
    <property type="entry name" value="Prot_kinase_dom"/>
</dbReference>
<dbReference type="PANTHER" id="PTHR27007">
    <property type="match status" value="1"/>
</dbReference>
<dbReference type="Gramene" id="Manes.01G044900.1.v8.1">
    <property type="protein sequence ID" value="Manes.01G044900.1.v8.1.CDS"/>
    <property type="gene ID" value="Manes.01G044900.v8.1"/>
</dbReference>
<reference evidence="6" key="1">
    <citation type="journal article" date="2016" name="Nat. Biotechnol.">
        <title>Sequencing wild and cultivated cassava and related species reveals extensive interspecific hybridization and genetic diversity.</title>
        <authorList>
            <person name="Bredeson J.V."/>
            <person name="Lyons J.B."/>
            <person name="Prochnik S.E."/>
            <person name="Wu G.A."/>
            <person name="Ha C.M."/>
            <person name="Edsinger-Gonzales E."/>
            <person name="Grimwood J."/>
            <person name="Schmutz J."/>
            <person name="Rabbi I.Y."/>
            <person name="Egesi C."/>
            <person name="Nauluvula P."/>
            <person name="Lebot V."/>
            <person name="Ndunguru J."/>
            <person name="Mkamilo G."/>
            <person name="Bart R.S."/>
            <person name="Setter T.L."/>
            <person name="Gleadow R.M."/>
            <person name="Kulakow P."/>
            <person name="Ferguson M.E."/>
            <person name="Rounsley S."/>
            <person name="Rokhsar D.S."/>
        </authorList>
    </citation>
    <scope>NUCLEOTIDE SEQUENCE [LARGE SCALE GENOMIC DNA]</scope>
    <source>
        <strain evidence="6">cv. AM560-2</strain>
    </source>
</reference>
<dbReference type="GO" id="GO:0004672">
    <property type="term" value="F:protein kinase activity"/>
    <property type="evidence" value="ECO:0007669"/>
    <property type="project" value="InterPro"/>
</dbReference>
<dbReference type="EMBL" id="CM004387">
    <property type="protein sequence ID" value="OAY59613.1"/>
    <property type="molecule type" value="Genomic_DNA"/>
</dbReference>
<proteinExistence type="predicted"/>
<name>A0A2C9WKC2_MANES</name>
<dbReference type="AlphaFoldDB" id="A0A2C9WKC2"/>
<dbReference type="SUPFAM" id="SSF49899">
    <property type="entry name" value="Concanavalin A-like lectins/glucanases"/>
    <property type="match status" value="1"/>
</dbReference>
<sequence length="345" mass="39341">MFVGFSASTRNLTQIHNIFSWNFTSINKVSLLMPSVETCGSSQSHSSNMEPLSSFLIFIVVMVLALVAFSSLFYGRCKKDWAKAMVFPNKKQRLRPPNKPHRFTFPEVSTATWSFHELEILGSISRGIYYRGKLSNGFQVVVKHFSAQFLNSQPGLDRRRFLKEISAISRVHHPNMVPIIGWCQDNREIMVLYKLYPNGSLDKWLFGVGVLPWTRWCKVVNDIADALSFLHFKHLAHKNMKARNIFLDVSFKATLGDFDFVLSYKEVVDRRIGSMVNLEQAIRVLEIGLLCTLNESKGRLSMEEVVGFLSLEMATPKLPLSRPVTLFTYSSTNGLCTRYSCSPFK</sequence>
<dbReference type="Gene3D" id="2.60.120.200">
    <property type="match status" value="1"/>
</dbReference>
<dbReference type="Proteomes" id="UP000091857">
    <property type="component" value="Chromosome 1"/>
</dbReference>
<dbReference type="InterPro" id="IPR001245">
    <property type="entry name" value="Ser-Thr/Tyr_kinase_cat_dom"/>
</dbReference>
<dbReference type="PROSITE" id="PS50011">
    <property type="entry name" value="PROTEIN_KINASE_DOM"/>
    <property type="match status" value="1"/>
</dbReference>
<evidence type="ECO:0000313" key="6">
    <source>
        <dbReference type="Proteomes" id="UP000091857"/>
    </source>
</evidence>